<dbReference type="Proteomes" id="UP000069771">
    <property type="component" value="Chromosome"/>
</dbReference>
<dbReference type="AlphaFoldDB" id="A0A140DTT5"/>
<accession>A0A140DTT5</accession>
<gene>
    <name evidence="1" type="ORF">AALO17_09280</name>
</gene>
<keyword evidence="2" id="KW-1185">Reference proteome</keyword>
<evidence type="ECO:0000313" key="2">
    <source>
        <dbReference type="Proteomes" id="UP000069771"/>
    </source>
</evidence>
<name>A0A140DTT5_9FIRM</name>
<proteinExistence type="predicted"/>
<dbReference type="EMBL" id="CP011391">
    <property type="protein sequence ID" value="AMK54062.1"/>
    <property type="molecule type" value="Genomic_DNA"/>
</dbReference>
<reference evidence="1 2" key="1">
    <citation type="journal article" date="2016" name="Gut Pathog.">
        <title>Whole genome sequencing of "Faecalibaculum rodentium" ALO17, isolated from C57BL/6J laboratory mouse feces.</title>
        <authorList>
            <person name="Lim S."/>
            <person name="Chang D.H."/>
            <person name="Ahn S."/>
            <person name="Kim B.C."/>
        </authorList>
    </citation>
    <scope>NUCLEOTIDE SEQUENCE [LARGE SCALE GENOMIC DNA]</scope>
    <source>
        <strain evidence="1 2">Alo17</strain>
    </source>
</reference>
<organism evidence="1 2">
    <name type="scientific">Faecalibaculum rodentium</name>
    <dbReference type="NCBI Taxonomy" id="1702221"/>
    <lineage>
        <taxon>Bacteria</taxon>
        <taxon>Bacillati</taxon>
        <taxon>Bacillota</taxon>
        <taxon>Erysipelotrichia</taxon>
        <taxon>Erysipelotrichales</taxon>
        <taxon>Erysipelotrichaceae</taxon>
        <taxon>Faecalibaculum</taxon>
    </lineage>
</organism>
<protein>
    <submittedName>
        <fullName evidence="1">Uncharacterized protein</fullName>
    </submittedName>
</protein>
<sequence>MNIYQYPQQSPVLPICVTVSSEKNYQVFLKWVFLCKVYNQIADIAAAK</sequence>
<dbReference type="KEGG" id="fro:AALO17_09280"/>
<evidence type="ECO:0000313" key="1">
    <source>
        <dbReference type="EMBL" id="AMK54062.1"/>
    </source>
</evidence>